<organism evidence="1 2">
    <name type="scientific">Linum tenue</name>
    <dbReference type="NCBI Taxonomy" id="586396"/>
    <lineage>
        <taxon>Eukaryota</taxon>
        <taxon>Viridiplantae</taxon>
        <taxon>Streptophyta</taxon>
        <taxon>Embryophyta</taxon>
        <taxon>Tracheophyta</taxon>
        <taxon>Spermatophyta</taxon>
        <taxon>Magnoliopsida</taxon>
        <taxon>eudicotyledons</taxon>
        <taxon>Gunneridae</taxon>
        <taxon>Pentapetalae</taxon>
        <taxon>rosids</taxon>
        <taxon>fabids</taxon>
        <taxon>Malpighiales</taxon>
        <taxon>Linaceae</taxon>
        <taxon>Linum</taxon>
    </lineage>
</organism>
<accession>A0AAV0JH47</accession>
<gene>
    <name evidence="1" type="ORF">LITE_LOCUS13759</name>
</gene>
<evidence type="ECO:0000313" key="2">
    <source>
        <dbReference type="Proteomes" id="UP001154282"/>
    </source>
</evidence>
<protein>
    <submittedName>
        <fullName evidence="1">Uncharacterized protein</fullName>
    </submittedName>
</protein>
<evidence type="ECO:0000313" key="1">
    <source>
        <dbReference type="EMBL" id="CAI0407936.1"/>
    </source>
</evidence>
<keyword evidence="2" id="KW-1185">Reference proteome</keyword>
<dbReference type="Proteomes" id="UP001154282">
    <property type="component" value="Unassembled WGS sequence"/>
</dbReference>
<dbReference type="EMBL" id="CAMGYJ010000004">
    <property type="protein sequence ID" value="CAI0407936.1"/>
    <property type="molecule type" value="Genomic_DNA"/>
</dbReference>
<dbReference type="AlphaFoldDB" id="A0AAV0JH47"/>
<reference evidence="1" key="1">
    <citation type="submission" date="2022-08" db="EMBL/GenBank/DDBJ databases">
        <authorList>
            <person name="Gutierrez-Valencia J."/>
        </authorList>
    </citation>
    <scope>NUCLEOTIDE SEQUENCE</scope>
</reference>
<proteinExistence type="predicted"/>
<sequence length="69" mass="7724">MCSISYGAGTVSYDEVKDSGANLGSKNIVRGNINFLVICVRCTDKDLKCMNGYYPYPFLGRDDFFVQRP</sequence>
<comment type="caution">
    <text evidence="1">The sequence shown here is derived from an EMBL/GenBank/DDBJ whole genome shotgun (WGS) entry which is preliminary data.</text>
</comment>
<name>A0AAV0JH47_9ROSI</name>